<feature type="chain" id="PRO_5013208857" description="G-protein coupled receptors family 3 profile domain-containing protein" evidence="8">
    <location>
        <begin position="24"/>
        <end position="992"/>
    </location>
</feature>
<protein>
    <recommendedName>
        <fullName evidence="9">G-protein coupled receptors family 3 profile domain-containing protein</fullName>
    </recommendedName>
</protein>
<evidence type="ECO:0000256" key="2">
    <source>
        <dbReference type="ARBA" id="ARBA00022692"/>
    </source>
</evidence>
<evidence type="ECO:0000256" key="4">
    <source>
        <dbReference type="ARBA" id="ARBA00023136"/>
    </source>
</evidence>
<evidence type="ECO:0000313" key="11">
    <source>
        <dbReference type="Proteomes" id="UP000193920"/>
    </source>
</evidence>
<feature type="signal peptide" evidence="8">
    <location>
        <begin position="1"/>
        <end position="23"/>
    </location>
</feature>
<keyword evidence="4 7" id="KW-0472">Membrane</keyword>
<feature type="compositionally biased region" description="Low complexity" evidence="6">
    <location>
        <begin position="971"/>
        <end position="981"/>
    </location>
</feature>
<feature type="transmembrane region" description="Helical" evidence="7">
    <location>
        <begin position="784"/>
        <end position="807"/>
    </location>
</feature>
<feature type="transmembrane region" description="Helical" evidence="7">
    <location>
        <begin position="614"/>
        <end position="639"/>
    </location>
</feature>
<dbReference type="AlphaFoldDB" id="A0A1Y2A1H3"/>
<dbReference type="Proteomes" id="UP000193920">
    <property type="component" value="Unassembled WGS sequence"/>
</dbReference>
<feature type="transmembrane region" description="Helical" evidence="7">
    <location>
        <begin position="849"/>
        <end position="872"/>
    </location>
</feature>
<dbReference type="InterPro" id="IPR050726">
    <property type="entry name" value="mGluR"/>
</dbReference>
<evidence type="ECO:0000256" key="3">
    <source>
        <dbReference type="ARBA" id="ARBA00022989"/>
    </source>
</evidence>
<feature type="transmembrane region" description="Helical" evidence="7">
    <location>
        <begin position="726"/>
        <end position="746"/>
    </location>
</feature>
<feature type="transmembrane region" description="Helical" evidence="7">
    <location>
        <begin position="683"/>
        <end position="705"/>
    </location>
</feature>
<accession>A0A1Y2A1H3</accession>
<dbReference type="GO" id="GO:0004930">
    <property type="term" value="F:G protein-coupled receptor activity"/>
    <property type="evidence" value="ECO:0007669"/>
    <property type="project" value="InterPro"/>
</dbReference>
<feature type="region of interest" description="Disordered" evidence="6">
    <location>
        <begin position="934"/>
        <end position="955"/>
    </location>
</feature>
<evidence type="ECO:0000256" key="7">
    <source>
        <dbReference type="SAM" id="Phobius"/>
    </source>
</evidence>
<keyword evidence="2 7" id="KW-0812">Transmembrane</keyword>
<evidence type="ECO:0000259" key="9">
    <source>
        <dbReference type="PROSITE" id="PS50259"/>
    </source>
</evidence>
<dbReference type="GO" id="GO:0016020">
    <property type="term" value="C:membrane"/>
    <property type="evidence" value="ECO:0007669"/>
    <property type="project" value="UniProtKB-SubCell"/>
</dbReference>
<sequence length="992" mass="115139">MNYIGQIWINFIFLLMNISEIYAEEETITGYFFDIFKNKENRDYTIRNIISYYNDNKENIIGKNNYNLNIVFSQSEKYEDYVYEVKKEINDSKYQFFLIDYKTLFDDFTYYKNINEGKDYLVNELNRIENKASLNDTQNMQNILSEEIGSSDNYFYLNTIPINEDIIHNTYINNFKLIFDDYKLNDHYYALPFSSSYNFLIYNNKLLKGLNQKISENPSWSDIQMITDEYNKNNPGSNKYGISLALKNEEDFTSFLLEFMFDYSKIKYTKCIEFKKNKKLPNNIINKYFSYSECAENGYDIFFSESGMGDNFRKIKDLMKKNYIHPESLELDENQAVEKFLNGESIFLRGSYDIFKLFSNLNLENNTSNSNLDKSTIYSTLNLNNNSNSNNNKITNNNANNNNANNNNANNNNANNSFNKSNNANGNINTNINNVNKGSNAIQKRDDIIKTGNTTFYGNNYNYGISILPSGFSTYKGYSLVGNNHRKFQNMHKAIIDVMTVLTTEQAQIKRAHDYNILPAFDYSTFATIQNNVVCDKIPCHTYLNNIKTISLTKTLFNTESISNKNIRRGLKNNFIKFLNISSVGEADSTYLSNFILKVLKYDLSMEYVHWSSILSLVSIGYFVFGNLYALILIIAFIIQKRKNKTVIEHVSATHGILYIFGLTSFFNISLLDPGFPTKITCILSHNLTYLLLSIALCCYFVKVWKINVIVNNLKFRILGIKFKENSYTLINVVFLTLIIGLNILWDFLSPRETAIKSVILNKEEEFKSSFYRMPVCYSKDDNLYNGIIVVLIFIYFIITFILTYLSRKAVDYYDEYKSFMYSMTIIFISFIGVFIFKKMFNKYDFIFIADHTLGFICGITLLSLTVLPKLIESFTGKSFKKNFRKSNDITEMSIENLIGDGNFKVISFKNPESEHNSSTNYLSEEAYLSSTNSSMSRNRNNINNDNNLENQDINDIPIKPLPFTRYSIGTSSRRSTHSTTNKNFSNFVGFK</sequence>
<keyword evidence="3 7" id="KW-1133">Transmembrane helix</keyword>
<evidence type="ECO:0000256" key="5">
    <source>
        <dbReference type="ARBA" id="ARBA00023180"/>
    </source>
</evidence>
<evidence type="ECO:0000313" key="10">
    <source>
        <dbReference type="EMBL" id="ORY16346.1"/>
    </source>
</evidence>
<dbReference type="PANTHER" id="PTHR24060">
    <property type="entry name" value="METABOTROPIC GLUTAMATE RECEPTOR"/>
    <property type="match status" value="1"/>
</dbReference>
<dbReference type="EMBL" id="MCOG01000333">
    <property type="protein sequence ID" value="ORY16346.1"/>
    <property type="molecule type" value="Genomic_DNA"/>
</dbReference>
<dbReference type="Pfam" id="PF00003">
    <property type="entry name" value="7tm_3"/>
    <property type="match status" value="1"/>
</dbReference>
<dbReference type="InterPro" id="IPR017978">
    <property type="entry name" value="GPCR_3_C"/>
</dbReference>
<dbReference type="OrthoDB" id="10612114at2759"/>
<comment type="subcellular location">
    <subcellularLocation>
        <location evidence="1">Membrane</location>
        <topology evidence="1">Multi-pass membrane protein</topology>
    </subcellularLocation>
</comment>
<keyword evidence="11" id="KW-1185">Reference proteome</keyword>
<evidence type="ECO:0000256" key="6">
    <source>
        <dbReference type="SAM" id="MobiDB-lite"/>
    </source>
</evidence>
<name>A0A1Y2A1H3_9FUNG</name>
<evidence type="ECO:0000256" key="1">
    <source>
        <dbReference type="ARBA" id="ARBA00004141"/>
    </source>
</evidence>
<proteinExistence type="predicted"/>
<dbReference type="SUPFAM" id="SSF53850">
    <property type="entry name" value="Periplasmic binding protein-like II"/>
    <property type="match status" value="1"/>
</dbReference>
<organism evidence="10 11">
    <name type="scientific">Neocallimastix californiae</name>
    <dbReference type="NCBI Taxonomy" id="1754190"/>
    <lineage>
        <taxon>Eukaryota</taxon>
        <taxon>Fungi</taxon>
        <taxon>Fungi incertae sedis</taxon>
        <taxon>Chytridiomycota</taxon>
        <taxon>Chytridiomycota incertae sedis</taxon>
        <taxon>Neocallimastigomycetes</taxon>
        <taxon>Neocallimastigales</taxon>
        <taxon>Neocallimastigaceae</taxon>
        <taxon>Neocallimastix</taxon>
    </lineage>
</organism>
<gene>
    <name evidence="10" type="ORF">LY90DRAFT_174210</name>
</gene>
<evidence type="ECO:0000256" key="8">
    <source>
        <dbReference type="SAM" id="SignalP"/>
    </source>
</evidence>
<feature type="transmembrane region" description="Helical" evidence="7">
    <location>
        <begin position="819"/>
        <end position="837"/>
    </location>
</feature>
<dbReference type="PROSITE" id="PS50259">
    <property type="entry name" value="G_PROTEIN_RECEP_F3_4"/>
    <property type="match status" value="1"/>
</dbReference>
<feature type="region of interest" description="Disordered" evidence="6">
    <location>
        <begin position="970"/>
        <end position="992"/>
    </location>
</feature>
<feature type="transmembrane region" description="Helical" evidence="7">
    <location>
        <begin position="651"/>
        <end position="671"/>
    </location>
</feature>
<feature type="compositionally biased region" description="Polar residues" evidence="6">
    <location>
        <begin position="982"/>
        <end position="992"/>
    </location>
</feature>
<keyword evidence="5" id="KW-0325">Glycoprotein</keyword>
<comment type="caution">
    <text evidence="10">The sequence shown here is derived from an EMBL/GenBank/DDBJ whole genome shotgun (WGS) entry which is preliminary data.</text>
</comment>
<dbReference type="Gene3D" id="3.40.190.10">
    <property type="entry name" value="Periplasmic binding protein-like II"/>
    <property type="match status" value="1"/>
</dbReference>
<feature type="region of interest" description="Disordered" evidence="6">
    <location>
        <begin position="388"/>
        <end position="429"/>
    </location>
</feature>
<reference evidence="10 11" key="1">
    <citation type="submission" date="2016-08" db="EMBL/GenBank/DDBJ databases">
        <title>A Parts List for Fungal Cellulosomes Revealed by Comparative Genomics.</title>
        <authorList>
            <consortium name="DOE Joint Genome Institute"/>
            <person name="Haitjema C.H."/>
            <person name="Gilmore S.P."/>
            <person name="Henske J.K."/>
            <person name="Solomon K.V."/>
            <person name="De Groot R."/>
            <person name="Kuo A."/>
            <person name="Mondo S.J."/>
            <person name="Salamov A.A."/>
            <person name="Labutti K."/>
            <person name="Zhao Z."/>
            <person name="Chiniquy J."/>
            <person name="Barry K."/>
            <person name="Brewer H.M."/>
            <person name="Purvine S.O."/>
            <person name="Wright A.T."/>
            <person name="Boxma B."/>
            <person name="Van Alen T."/>
            <person name="Hackstein J.H."/>
            <person name="Baker S.E."/>
            <person name="Grigoriev I.V."/>
            <person name="O'Malley M.A."/>
        </authorList>
    </citation>
    <scope>NUCLEOTIDE SEQUENCE [LARGE SCALE GENOMIC DNA]</scope>
    <source>
        <strain evidence="10 11">G1</strain>
    </source>
</reference>
<feature type="domain" description="G-protein coupled receptors family 3 profile" evidence="9">
    <location>
        <begin position="630"/>
        <end position="871"/>
    </location>
</feature>
<keyword evidence="8" id="KW-0732">Signal</keyword>